<evidence type="ECO:0000256" key="8">
    <source>
        <dbReference type="ARBA" id="ARBA00023128"/>
    </source>
</evidence>
<evidence type="ECO:0000256" key="3">
    <source>
        <dbReference type="ARBA" id="ARBA00022692"/>
    </source>
</evidence>
<evidence type="ECO:0000256" key="2">
    <source>
        <dbReference type="ARBA" id="ARBA00008135"/>
    </source>
</evidence>
<evidence type="ECO:0000313" key="11">
    <source>
        <dbReference type="EMBL" id="CAD7659481.1"/>
    </source>
</evidence>
<evidence type="ECO:0000256" key="4">
    <source>
        <dbReference type="ARBA" id="ARBA00022792"/>
    </source>
</evidence>
<keyword evidence="9 10" id="KW-0472">Membrane</keyword>
<gene>
    <name evidence="11" type="ORF">ONB1V03_LOCUS16076</name>
</gene>
<accession>A0A7R9MG63</accession>
<keyword evidence="6 10" id="KW-1133">Transmembrane helix</keyword>
<keyword evidence="12" id="KW-1185">Reference proteome</keyword>
<comment type="function">
    <text evidence="10">Component of the cytochrome c oxidase, the last enzyme in the mitochondrial electron transport chain which drives oxidative phosphorylation.</text>
</comment>
<keyword evidence="5" id="KW-0809">Transit peptide</keyword>
<evidence type="ECO:0000256" key="9">
    <source>
        <dbReference type="ARBA" id="ARBA00023136"/>
    </source>
</evidence>
<dbReference type="PANTHER" id="PTHR10707:SF10">
    <property type="entry name" value="CYTOCHROME C OXIDASE SUBUNIT 4"/>
    <property type="match status" value="1"/>
</dbReference>
<dbReference type="PANTHER" id="PTHR10707">
    <property type="entry name" value="CYTOCHROME C OXIDASE SUBUNIT IV"/>
    <property type="match status" value="1"/>
</dbReference>
<dbReference type="GO" id="GO:0006123">
    <property type="term" value="P:mitochondrial electron transport, cytochrome c to oxygen"/>
    <property type="evidence" value="ECO:0007669"/>
    <property type="project" value="InterPro"/>
</dbReference>
<dbReference type="Pfam" id="PF02936">
    <property type="entry name" value="COX4"/>
    <property type="match status" value="1"/>
</dbReference>
<dbReference type="GO" id="GO:0016491">
    <property type="term" value="F:oxidoreductase activity"/>
    <property type="evidence" value="ECO:0007669"/>
    <property type="project" value="UniProtKB-KW"/>
</dbReference>
<dbReference type="EMBL" id="OC932335">
    <property type="protein sequence ID" value="CAD7659481.1"/>
    <property type="molecule type" value="Genomic_DNA"/>
</dbReference>
<comment type="subunit">
    <text evidence="10">Component of the cytochrome c oxidase (complex IV, CIV), a multisubunit enzyme composed of 14 subunits.</text>
</comment>
<evidence type="ECO:0000256" key="10">
    <source>
        <dbReference type="RuleBase" id="RU367145"/>
    </source>
</evidence>
<organism evidence="11">
    <name type="scientific">Oppiella nova</name>
    <dbReference type="NCBI Taxonomy" id="334625"/>
    <lineage>
        <taxon>Eukaryota</taxon>
        <taxon>Metazoa</taxon>
        <taxon>Ecdysozoa</taxon>
        <taxon>Arthropoda</taxon>
        <taxon>Chelicerata</taxon>
        <taxon>Arachnida</taxon>
        <taxon>Acari</taxon>
        <taxon>Acariformes</taxon>
        <taxon>Sarcoptiformes</taxon>
        <taxon>Oribatida</taxon>
        <taxon>Brachypylina</taxon>
        <taxon>Oppioidea</taxon>
        <taxon>Oppiidae</taxon>
        <taxon>Oppiella</taxon>
    </lineage>
</organism>
<name>A0A7R9MG63_9ACAR</name>
<dbReference type="EMBL" id="CAJPVJ010017510">
    <property type="protein sequence ID" value="CAG2176643.1"/>
    <property type="molecule type" value="Genomic_DNA"/>
</dbReference>
<dbReference type="InterPro" id="IPR036639">
    <property type="entry name" value="Cyt_c_oxidase_su4_sf"/>
</dbReference>
<evidence type="ECO:0000256" key="5">
    <source>
        <dbReference type="ARBA" id="ARBA00022946"/>
    </source>
</evidence>
<comment type="pathway">
    <text evidence="10">Energy metabolism; oxidative phosphorylation.</text>
</comment>
<evidence type="ECO:0000256" key="1">
    <source>
        <dbReference type="ARBA" id="ARBA00004434"/>
    </source>
</evidence>
<evidence type="ECO:0000313" key="12">
    <source>
        <dbReference type="Proteomes" id="UP000728032"/>
    </source>
</evidence>
<dbReference type="CDD" id="cd00922">
    <property type="entry name" value="Cyt_c_Oxidase_IV"/>
    <property type="match status" value="1"/>
</dbReference>
<feature type="transmembrane region" description="Helical" evidence="10">
    <location>
        <begin position="120"/>
        <end position="138"/>
    </location>
</feature>
<sequence>MSLQVLHLPKGMKAMLLVRKKMMGSIGTVGCNEYHGRSKIGKREVVGFGLNGSFTYFDAPDIPMPAIRFREPNTEITALREKEKGNWKELTVDEKKKLYRYSFCRTYAEMEAPTGEWKSITAGVLAIVASAFWLYVLLKKYVYGPMPESTSLEWRKKQRDWMILWKVNPIEGISSKYDYENNKWKD</sequence>
<dbReference type="GO" id="GO:0005743">
    <property type="term" value="C:mitochondrial inner membrane"/>
    <property type="evidence" value="ECO:0007669"/>
    <property type="project" value="UniProtKB-SubCell"/>
</dbReference>
<dbReference type="InterPro" id="IPR004203">
    <property type="entry name" value="Cyt_c_oxidase_su4_fam"/>
</dbReference>
<evidence type="ECO:0000256" key="7">
    <source>
        <dbReference type="ARBA" id="ARBA00023002"/>
    </source>
</evidence>
<dbReference type="FunFam" id="1.10.442.10:FF:000001">
    <property type="entry name" value="Cytochrome c oxidase subunit 4 isoform 1"/>
    <property type="match status" value="1"/>
</dbReference>
<dbReference type="OrthoDB" id="186013at2759"/>
<protein>
    <recommendedName>
        <fullName evidence="10">Cytochrome c oxidase subunit 4</fullName>
    </recommendedName>
</protein>
<dbReference type="AlphaFoldDB" id="A0A7R9MG63"/>
<dbReference type="SUPFAM" id="SSF81406">
    <property type="entry name" value="Mitochondrial cytochrome c oxidase subunit IV"/>
    <property type="match status" value="1"/>
</dbReference>
<keyword evidence="4 10" id="KW-0999">Mitochondrion inner membrane</keyword>
<proteinExistence type="inferred from homology"/>
<reference evidence="11" key="1">
    <citation type="submission" date="2020-11" db="EMBL/GenBank/DDBJ databases">
        <authorList>
            <person name="Tran Van P."/>
        </authorList>
    </citation>
    <scope>NUCLEOTIDE SEQUENCE</scope>
</reference>
<dbReference type="UniPathway" id="UPA00705"/>
<keyword evidence="3 10" id="KW-0812">Transmembrane</keyword>
<evidence type="ECO:0000256" key="6">
    <source>
        <dbReference type="ARBA" id="ARBA00022989"/>
    </source>
</evidence>
<dbReference type="Proteomes" id="UP000728032">
    <property type="component" value="Unassembled WGS sequence"/>
</dbReference>
<keyword evidence="8 10" id="KW-0496">Mitochondrion</keyword>
<dbReference type="PRINTS" id="PR01873">
    <property type="entry name" value="CYTCOXIDASE4"/>
</dbReference>
<dbReference type="Gene3D" id="1.10.442.10">
    <property type="entry name" value="Cytochrome c oxidase subunit IV"/>
    <property type="match status" value="1"/>
</dbReference>
<dbReference type="InterPro" id="IPR013288">
    <property type="entry name" value="Cyt_c_oxidase_su4"/>
</dbReference>
<keyword evidence="7" id="KW-0560">Oxidoreductase</keyword>
<comment type="subcellular location">
    <subcellularLocation>
        <location evidence="1 10">Mitochondrion inner membrane</location>
        <topology evidence="1 10">Single-pass membrane protein</topology>
    </subcellularLocation>
</comment>
<dbReference type="GO" id="GO:0045277">
    <property type="term" value="C:respiratory chain complex IV"/>
    <property type="evidence" value="ECO:0007669"/>
    <property type="project" value="InterPro"/>
</dbReference>
<comment type="similarity">
    <text evidence="2 10">Belongs to the cytochrome c oxidase IV family.</text>
</comment>